<evidence type="ECO:0000313" key="1">
    <source>
        <dbReference type="EMBL" id="GGS43181.1"/>
    </source>
</evidence>
<dbReference type="Proteomes" id="UP000660680">
    <property type="component" value="Unassembled WGS sequence"/>
</dbReference>
<dbReference type="InterPro" id="IPR012338">
    <property type="entry name" value="Beta-lactam/transpept-like"/>
</dbReference>
<dbReference type="SUPFAM" id="SSF56601">
    <property type="entry name" value="beta-lactamase/transpeptidase-like"/>
    <property type="match status" value="1"/>
</dbReference>
<sequence length="191" mass="19862">MVAVEPSTRYQSASLVKLLVGIAATRAGTAPARVTRMLRDSDDRVASLLWGELGGDALPGRVAASLGIAGVGPPDIWGRWGNVLLSAEDLVTVYRYLLTDMPTLLTPLLNAPRTAADGFDQHFGIPSAFPGPWAVKQAWGTSAQATTAHTTGIVADRYVVVLLTSHPPGTSFHTATTAATAGATALAPHLP</sequence>
<protein>
    <submittedName>
        <fullName evidence="1">Uncharacterized protein</fullName>
    </submittedName>
</protein>
<keyword evidence="2" id="KW-1185">Reference proteome</keyword>
<comment type="caution">
    <text evidence="1">The sequence shown here is derived from an EMBL/GenBank/DDBJ whole genome shotgun (WGS) entry which is preliminary data.</text>
</comment>
<dbReference type="AlphaFoldDB" id="A0A918GME1"/>
<evidence type="ECO:0000313" key="2">
    <source>
        <dbReference type="Proteomes" id="UP000660680"/>
    </source>
</evidence>
<reference evidence="1" key="2">
    <citation type="submission" date="2020-09" db="EMBL/GenBank/DDBJ databases">
        <authorList>
            <person name="Sun Q."/>
            <person name="Ohkuma M."/>
        </authorList>
    </citation>
    <scope>NUCLEOTIDE SEQUENCE</scope>
    <source>
        <strain evidence="1">JCM 3276</strain>
    </source>
</reference>
<reference evidence="1" key="1">
    <citation type="journal article" date="2014" name="Int. J. Syst. Evol. Microbiol.">
        <title>Complete genome sequence of Corynebacterium casei LMG S-19264T (=DSM 44701T), isolated from a smear-ripened cheese.</title>
        <authorList>
            <consortium name="US DOE Joint Genome Institute (JGI-PGF)"/>
            <person name="Walter F."/>
            <person name="Albersmeier A."/>
            <person name="Kalinowski J."/>
            <person name="Ruckert C."/>
        </authorList>
    </citation>
    <scope>NUCLEOTIDE SEQUENCE</scope>
    <source>
        <strain evidence="1">JCM 3276</strain>
    </source>
</reference>
<dbReference type="Gene3D" id="3.40.710.10">
    <property type="entry name" value="DD-peptidase/beta-lactamase superfamily"/>
    <property type="match status" value="1"/>
</dbReference>
<organism evidence="1 2">
    <name type="scientific">Actinokineospora fastidiosa</name>
    <dbReference type="NCBI Taxonomy" id="1816"/>
    <lineage>
        <taxon>Bacteria</taxon>
        <taxon>Bacillati</taxon>
        <taxon>Actinomycetota</taxon>
        <taxon>Actinomycetes</taxon>
        <taxon>Pseudonocardiales</taxon>
        <taxon>Pseudonocardiaceae</taxon>
        <taxon>Actinokineospora</taxon>
    </lineage>
</organism>
<gene>
    <name evidence="1" type="ORF">GCM10010171_42820</name>
</gene>
<accession>A0A918GME1</accession>
<name>A0A918GME1_9PSEU</name>
<dbReference type="EMBL" id="BMRB01000003">
    <property type="protein sequence ID" value="GGS43181.1"/>
    <property type="molecule type" value="Genomic_DNA"/>
</dbReference>
<proteinExistence type="predicted"/>